<dbReference type="EMBL" id="LCPJ01000015">
    <property type="protein sequence ID" value="KKU95495.1"/>
    <property type="molecule type" value="Genomic_DNA"/>
</dbReference>
<sequence>MEWLRQWTNRQGQSLVELLVALGLAAVLIPAFMAGIMASREGRAQQEQRLSATASWREAVEAVRAVRNKGWTSFAVNGTYHPVVATGNWQLATGAETTAEGFTRSVVISDYLRNSTVDPSTKNVMVTVSWSTPLANSVTSTLVLTRYLDNLVYTETTQAQLDAGVKTGTAVTNTAGGEVVLGAGGQGDWCNP</sequence>
<gene>
    <name evidence="2" type="ORF">UY27_C0015G0001</name>
</gene>
<evidence type="ECO:0000313" key="3">
    <source>
        <dbReference type="Proteomes" id="UP000034661"/>
    </source>
</evidence>
<evidence type="ECO:0000313" key="2">
    <source>
        <dbReference type="EMBL" id="KKU95495.1"/>
    </source>
</evidence>
<reference evidence="2 3" key="1">
    <citation type="journal article" date="2015" name="Nature">
        <title>rRNA introns, odd ribosomes, and small enigmatic genomes across a large radiation of phyla.</title>
        <authorList>
            <person name="Brown C.T."/>
            <person name="Hug L.A."/>
            <person name="Thomas B.C."/>
            <person name="Sharon I."/>
            <person name="Castelle C.J."/>
            <person name="Singh A."/>
            <person name="Wilkins M.J."/>
            <person name="Williams K.H."/>
            <person name="Banfield J.F."/>
        </authorList>
    </citation>
    <scope>NUCLEOTIDE SEQUENCE [LARGE SCALE GENOMIC DNA]</scope>
</reference>
<name>A0A0G1XMD7_9BACT</name>
<feature type="non-terminal residue" evidence="2">
    <location>
        <position position="192"/>
    </location>
</feature>
<keyword evidence="1" id="KW-1133">Transmembrane helix</keyword>
<accession>A0A0G1XMD7</accession>
<proteinExistence type="predicted"/>
<keyword evidence="1" id="KW-0812">Transmembrane</keyword>
<dbReference type="Proteomes" id="UP000034661">
    <property type="component" value="Unassembled WGS sequence"/>
</dbReference>
<evidence type="ECO:0000256" key="1">
    <source>
        <dbReference type="SAM" id="Phobius"/>
    </source>
</evidence>
<feature type="transmembrane region" description="Helical" evidence="1">
    <location>
        <begin position="20"/>
        <end position="39"/>
    </location>
</feature>
<keyword evidence="1" id="KW-0472">Membrane</keyword>
<protein>
    <submittedName>
        <fullName evidence="2">Uncharacterized protein</fullName>
    </submittedName>
</protein>
<comment type="caution">
    <text evidence="2">The sequence shown here is derived from an EMBL/GenBank/DDBJ whole genome shotgun (WGS) entry which is preliminary data.</text>
</comment>
<organism evidence="2 3">
    <name type="scientific">Candidatus Gottesmanbacteria bacterium GW2011_GWA1_48_13</name>
    <dbReference type="NCBI Taxonomy" id="1618439"/>
    <lineage>
        <taxon>Bacteria</taxon>
        <taxon>Candidatus Gottesmaniibacteriota</taxon>
    </lineage>
</organism>
<dbReference type="AlphaFoldDB" id="A0A0G1XMD7"/>